<dbReference type="NCBIfam" id="TIGR00756">
    <property type="entry name" value="PPR"/>
    <property type="match status" value="1"/>
</dbReference>
<name>A0A9D5H7E1_9LILI</name>
<dbReference type="Pfam" id="PF01535">
    <property type="entry name" value="PPR"/>
    <property type="match status" value="5"/>
</dbReference>
<keyword evidence="3" id="KW-1133">Transmembrane helix</keyword>
<evidence type="ECO:0000256" key="3">
    <source>
        <dbReference type="SAM" id="Phobius"/>
    </source>
</evidence>
<dbReference type="InterPro" id="IPR046848">
    <property type="entry name" value="E_motif"/>
</dbReference>
<feature type="repeat" description="PPR" evidence="2">
    <location>
        <begin position="249"/>
        <end position="283"/>
    </location>
</feature>
<keyword evidence="1" id="KW-0677">Repeat</keyword>
<dbReference type="AlphaFoldDB" id="A0A9D5H7E1"/>
<evidence type="ECO:0000313" key="4">
    <source>
        <dbReference type="EMBL" id="KAJ0966018.1"/>
    </source>
</evidence>
<dbReference type="FunFam" id="1.25.40.10:FF:000090">
    <property type="entry name" value="Pentatricopeptide repeat-containing protein, chloroplastic"/>
    <property type="match status" value="1"/>
</dbReference>
<reference evidence="4" key="2">
    <citation type="journal article" date="2022" name="Hortic Res">
        <title>The genome of Dioscorea zingiberensis sheds light on the biosynthesis, origin and evolution of the medicinally important diosgenin saponins.</title>
        <authorList>
            <person name="Li Y."/>
            <person name="Tan C."/>
            <person name="Li Z."/>
            <person name="Guo J."/>
            <person name="Li S."/>
            <person name="Chen X."/>
            <person name="Wang C."/>
            <person name="Dai X."/>
            <person name="Yang H."/>
            <person name="Song W."/>
            <person name="Hou L."/>
            <person name="Xu J."/>
            <person name="Tong Z."/>
            <person name="Xu A."/>
            <person name="Yuan X."/>
            <person name="Wang W."/>
            <person name="Yang Q."/>
            <person name="Chen L."/>
            <person name="Sun Z."/>
            <person name="Wang K."/>
            <person name="Pan B."/>
            <person name="Chen J."/>
            <person name="Bao Y."/>
            <person name="Liu F."/>
            <person name="Qi X."/>
            <person name="Gang D.R."/>
            <person name="Wen J."/>
            <person name="Li J."/>
        </authorList>
    </citation>
    <scope>NUCLEOTIDE SEQUENCE</scope>
    <source>
        <strain evidence="4">Dzin_1.0</strain>
    </source>
</reference>
<evidence type="ECO:0000256" key="1">
    <source>
        <dbReference type="ARBA" id="ARBA00022737"/>
    </source>
</evidence>
<dbReference type="Pfam" id="PF20431">
    <property type="entry name" value="E_motif"/>
    <property type="match status" value="1"/>
</dbReference>
<proteinExistence type="predicted"/>
<dbReference type="OrthoDB" id="185373at2759"/>
<dbReference type="FunFam" id="1.25.40.10:FF:000344">
    <property type="entry name" value="Pentatricopeptide repeat-containing protein"/>
    <property type="match status" value="1"/>
</dbReference>
<dbReference type="Gene3D" id="1.25.40.10">
    <property type="entry name" value="Tetratricopeptide repeat domain"/>
    <property type="match status" value="3"/>
</dbReference>
<dbReference type="GO" id="GO:0003723">
    <property type="term" value="F:RNA binding"/>
    <property type="evidence" value="ECO:0007669"/>
    <property type="project" value="InterPro"/>
</dbReference>
<dbReference type="SUPFAM" id="SSF48452">
    <property type="entry name" value="TPR-like"/>
    <property type="match status" value="1"/>
</dbReference>
<dbReference type="InterPro" id="IPR002885">
    <property type="entry name" value="PPR_rpt"/>
</dbReference>
<dbReference type="InterPro" id="IPR011990">
    <property type="entry name" value="TPR-like_helical_dom_sf"/>
</dbReference>
<feature type="transmembrane region" description="Helical" evidence="3">
    <location>
        <begin position="184"/>
        <end position="203"/>
    </location>
</feature>
<gene>
    <name evidence="4" type="ORF">J5N97_027156</name>
</gene>
<protein>
    <recommendedName>
        <fullName evidence="6">Pentatricopeptide repeat-containing protein</fullName>
    </recommendedName>
</protein>
<organism evidence="4 5">
    <name type="scientific">Dioscorea zingiberensis</name>
    <dbReference type="NCBI Taxonomy" id="325984"/>
    <lineage>
        <taxon>Eukaryota</taxon>
        <taxon>Viridiplantae</taxon>
        <taxon>Streptophyta</taxon>
        <taxon>Embryophyta</taxon>
        <taxon>Tracheophyta</taxon>
        <taxon>Spermatophyta</taxon>
        <taxon>Magnoliopsida</taxon>
        <taxon>Liliopsida</taxon>
        <taxon>Dioscoreales</taxon>
        <taxon>Dioscoreaceae</taxon>
        <taxon>Dioscorea</taxon>
    </lineage>
</organism>
<dbReference type="InterPro" id="IPR046960">
    <property type="entry name" value="PPR_At4g14850-like_plant"/>
</dbReference>
<keyword evidence="3" id="KW-0472">Membrane</keyword>
<keyword evidence="3" id="KW-0812">Transmembrane</keyword>
<dbReference type="PANTHER" id="PTHR47926">
    <property type="entry name" value="PENTATRICOPEPTIDE REPEAT-CONTAINING PROTEIN"/>
    <property type="match status" value="1"/>
</dbReference>
<dbReference type="PANTHER" id="PTHR47926:SF426">
    <property type="entry name" value="TETRATRICOPEPTIDE-LIKE HELICAL DOMAIN SUPERFAMILY, DYW DOMAIN-CONTAINING PROTEIN"/>
    <property type="match status" value="1"/>
</dbReference>
<sequence>MSSLYSYSSRHQRLLQLTKLLTSYVNQGRHHQALTLFSQMFVSPELTLDPFAFPLALKSCAALHFPRSVAAIHSHSLKSNLLPNPFVASALVDSYGKCDSIVSARQLFDECPHRNVVVWNAMISLYSHSNDVASALRLFDLMDVPPTVSSYNCIIAAMAESDGGPSRALDFYGRMRASGMAPNLITILALLPACVGVGALSSIKEIHGFAFRNNIHRHAQVGSGVVEAYGRCGCLVNARRVFDLMPERDVVVWSSMVSSYAFHGQADVAMFTLKQMESDNVRPDWIMFLGVLKACSHAGLADDALQFFDLMTKRYGVEACSEHYSCLVDVLSRAGRLKDAYDVIRGMPMKATAKAWGALLAACRNYGEVDLAEIASQALFEMEPENSGNFLLLASSYAGAGRYEEAEMVRREMFERGVKRAPGSSWVISQKQPCAS</sequence>
<feature type="repeat" description="PPR" evidence="2">
    <location>
        <begin position="147"/>
        <end position="182"/>
    </location>
</feature>
<reference evidence="4" key="1">
    <citation type="submission" date="2021-03" db="EMBL/GenBank/DDBJ databases">
        <authorList>
            <person name="Li Z."/>
            <person name="Yang C."/>
        </authorList>
    </citation>
    <scope>NUCLEOTIDE SEQUENCE</scope>
    <source>
        <strain evidence="4">Dzin_1.0</strain>
        <tissue evidence="4">Leaf</tissue>
    </source>
</reference>
<dbReference type="PROSITE" id="PS51375">
    <property type="entry name" value="PPR"/>
    <property type="match status" value="3"/>
</dbReference>
<evidence type="ECO:0000256" key="2">
    <source>
        <dbReference type="PROSITE-ProRule" id="PRU00708"/>
    </source>
</evidence>
<dbReference type="EMBL" id="JAGGNH010000008">
    <property type="protein sequence ID" value="KAJ0966018.1"/>
    <property type="molecule type" value="Genomic_DNA"/>
</dbReference>
<evidence type="ECO:0000313" key="5">
    <source>
        <dbReference type="Proteomes" id="UP001085076"/>
    </source>
</evidence>
<comment type="caution">
    <text evidence="4">The sequence shown here is derived from an EMBL/GenBank/DDBJ whole genome shotgun (WGS) entry which is preliminary data.</text>
</comment>
<keyword evidence="5" id="KW-1185">Reference proteome</keyword>
<evidence type="ECO:0008006" key="6">
    <source>
        <dbReference type="Google" id="ProtNLM"/>
    </source>
</evidence>
<dbReference type="GO" id="GO:0009451">
    <property type="term" value="P:RNA modification"/>
    <property type="evidence" value="ECO:0007669"/>
    <property type="project" value="InterPro"/>
</dbReference>
<dbReference type="Proteomes" id="UP001085076">
    <property type="component" value="Miscellaneous, Linkage group lg08"/>
</dbReference>
<accession>A0A9D5H7E1</accession>
<feature type="repeat" description="PPR" evidence="2">
    <location>
        <begin position="386"/>
        <end position="420"/>
    </location>
</feature>